<evidence type="ECO:0000313" key="4">
    <source>
        <dbReference type="RefSeq" id="XP_011297186.1"/>
    </source>
</evidence>
<proteinExistence type="predicted"/>
<keyword evidence="1" id="KW-0433">Leucine-rich repeat</keyword>
<dbReference type="GO" id="GO:0005737">
    <property type="term" value="C:cytoplasm"/>
    <property type="evidence" value="ECO:0007669"/>
    <property type="project" value="TreeGrafter"/>
</dbReference>
<dbReference type="Pfam" id="PF13855">
    <property type="entry name" value="LRR_8"/>
    <property type="match status" value="1"/>
</dbReference>
<keyword evidence="2" id="KW-0677">Repeat</keyword>
<dbReference type="RefSeq" id="XP_011297187.1">
    <property type="nucleotide sequence ID" value="XM_011298885.1"/>
</dbReference>
<reference evidence="4 5" key="1">
    <citation type="submission" date="2025-04" db="UniProtKB">
        <authorList>
            <consortium name="RefSeq"/>
        </authorList>
    </citation>
    <scope>IDENTIFICATION</scope>
    <source>
        <strain evidence="4 5">USDA-PBARC FA_bdor</strain>
        <tissue evidence="4 5">Whole organism</tissue>
    </source>
</reference>
<organism evidence="3 5">
    <name type="scientific">Fopius arisanus</name>
    <dbReference type="NCBI Taxonomy" id="64838"/>
    <lineage>
        <taxon>Eukaryota</taxon>
        <taxon>Metazoa</taxon>
        <taxon>Ecdysozoa</taxon>
        <taxon>Arthropoda</taxon>
        <taxon>Hexapoda</taxon>
        <taxon>Insecta</taxon>
        <taxon>Pterygota</taxon>
        <taxon>Neoptera</taxon>
        <taxon>Endopterygota</taxon>
        <taxon>Hymenoptera</taxon>
        <taxon>Apocrita</taxon>
        <taxon>Ichneumonoidea</taxon>
        <taxon>Braconidae</taxon>
        <taxon>Opiinae</taxon>
        <taxon>Fopius</taxon>
    </lineage>
</organism>
<dbReference type="InterPro" id="IPR050216">
    <property type="entry name" value="LRR_domain-containing"/>
</dbReference>
<sequence>MDRHERDLMDYTKEMMEKKILHWNYRGITELPISLRDKGTAIEELYLKENKITVIPPWIYQLTNLTNLYLAGNKLKNLPEEFSVMERLKVLDLSDNDLKVVPEGLKRLKTLRELILDDNSLCQLPLDIADFEELEKLSLCGNNFVSLPEWLGSLNKLQRLLVDNNFLEELPNRLTLAQSLEIVSVCSNRLKHLPLNSFVSPTMIYFSCNSNLNYISYSLLSQFLELGWNDGKSFFPRNLNISEMMSNRVLQLSVDLSMEKENFNGTAVVRLPRQLIRVFRMENREPPSLWELSLRCLFSNNYENYLNISICPKPDMFHSLLFNGPLCICLNNQCHQPMFTEAWAAVGTSEEISLLIVLLFCSQRCSQTFDFLSHGIKVLPWR</sequence>
<dbReference type="SUPFAM" id="SSF52058">
    <property type="entry name" value="L domain-like"/>
    <property type="match status" value="1"/>
</dbReference>
<dbReference type="SMART" id="SM00369">
    <property type="entry name" value="LRR_TYP"/>
    <property type="match status" value="6"/>
</dbReference>
<accession>A0A9R1SU49</accession>
<gene>
    <name evidence="4 5" type="primary">LOC105262966</name>
</gene>
<evidence type="ECO:0000313" key="5">
    <source>
        <dbReference type="RefSeq" id="XP_011297187.1"/>
    </source>
</evidence>
<dbReference type="RefSeq" id="XP_011297186.1">
    <property type="nucleotide sequence ID" value="XM_011298884.1"/>
</dbReference>
<dbReference type="InterPro" id="IPR032675">
    <property type="entry name" value="LRR_dom_sf"/>
</dbReference>
<name>A0A9R1SU52_9HYME</name>
<accession>A0A9R1SU52</accession>
<dbReference type="PANTHER" id="PTHR48051">
    <property type="match status" value="1"/>
</dbReference>
<dbReference type="InterPro" id="IPR001611">
    <property type="entry name" value="Leu-rich_rpt"/>
</dbReference>
<dbReference type="PROSITE" id="PS51450">
    <property type="entry name" value="LRR"/>
    <property type="match status" value="2"/>
</dbReference>
<dbReference type="Proteomes" id="UP000694866">
    <property type="component" value="Unplaced"/>
</dbReference>
<keyword evidence="3" id="KW-1185">Reference proteome</keyword>
<protein>
    <submittedName>
        <fullName evidence="4 5">Leucine-rich repeat-containing protein 28</fullName>
    </submittedName>
</protein>
<evidence type="ECO:0000256" key="1">
    <source>
        <dbReference type="ARBA" id="ARBA00022614"/>
    </source>
</evidence>
<dbReference type="OrthoDB" id="2021138at2759"/>
<dbReference type="PANTHER" id="PTHR48051:SF12">
    <property type="entry name" value="LEUCINE-RICH REPEAT-CONTAINING PROTEIN 28"/>
    <property type="match status" value="1"/>
</dbReference>
<dbReference type="AlphaFoldDB" id="A0A9R1SU52"/>
<evidence type="ECO:0000256" key="2">
    <source>
        <dbReference type="ARBA" id="ARBA00022737"/>
    </source>
</evidence>
<dbReference type="GeneID" id="105262966"/>
<dbReference type="Pfam" id="PF00560">
    <property type="entry name" value="LRR_1"/>
    <property type="match status" value="1"/>
</dbReference>
<dbReference type="KEGG" id="fas:105262966"/>
<dbReference type="Gene3D" id="3.80.10.10">
    <property type="entry name" value="Ribonuclease Inhibitor"/>
    <property type="match status" value="1"/>
</dbReference>
<dbReference type="InterPro" id="IPR003591">
    <property type="entry name" value="Leu-rich_rpt_typical-subtyp"/>
</dbReference>
<evidence type="ECO:0000313" key="3">
    <source>
        <dbReference type="Proteomes" id="UP000694866"/>
    </source>
</evidence>